<dbReference type="InterPro" id="IPR001046">
    <property type="entry name" value="NRAMP_fam"/>
</dbReference>
<keyword evidence="3 5" id="KW-1133">Transmembrane helix</keyword>
<evidence type="ECO:0000313" key="7">
    <source>
        <dbReference type="Proteomes" id="UP000653358"/>
    </source>
</evidence>
<keyword evidence="7" id="KW-1185">Reference proteome</keyword>
<reference evidence="6 7" key="1">
    <citation type="journal article" date="2020" name="mSystems">
        <title>Defining Genomic and Predicted Metabolic Features of the Acetobacterium Genus.</title>
        <authorList>
            <person name="Ross D.E."/>
            <person name="Marshall C.W."/>
            <person name="Gulliver D."/>
            <person name="May H.D."/>
            <person name="Norman R.S."/>
        </authorList>
    </citation>
    <scope>NUCLEOTIDE SEQUENCE [LARGE SCALE GENOMIC DNA]</scope>
    <source>
        <strain evidence="6 7">DSM 9173</strain>
    </source>
</reference>
<evidence type="ECO:0000313" key="6">
    <source>
        <dbReference type="EMBL" id="MBC3798671.1"/>
    </source>
</evidence>
<feature type="transmembrane region" description="Helical" evidence="5">
    <location>
        <begin position="185"/>
        <end position="205"/>
    </location>
</feature>
<keyword evidence="4 5" id="KW-0472">Membrane</keyword>
<feature type="transmembrane region" description="Helical" evidence="5">
    <location>
        <begin position="35"/>
        <end position="54"/>
    </location>
</feature>
<accession>A0ABR6WQN3</accession>
<dbReference type="Proteomes" id="UP000653358">
    <property type="component" value="Unassembled WGS sequence"/>
</dbReference>
<evidence type="ECO:0000256" key="2">
    <source>
        <dbReference type="ARBA" id="ARBA00022692"/>
    </source>
</evidence>
<dbReference type="EMBL" id="WJBB01000051">
    <property type="protein sequence ID" value="MBC3798671.1"/>
    <property type="molecule type" value="Genomic_DNA"/>
</dbReference>
<feature type="transmembrane region" description="Helical" evidence="5">
    <location>
        <begin position="96"/>
        <end position="118"/>
    </location>
</feature>
<evidence type="ECO:0000256" key="4">
    <source>
        <dbReference type="ARBA" id="ARBA00023136"/>
    </source>
</evidence>
<comment type="caution">
    <text evidence="6">The sequence shown here is derived from an EMBL/GenBank/DDBJ whole genome shotgun (WGS) entry which is preliminary data.</text>
</comment>
<proteinExistence type="predicted"/>
<organism evidence="6 7">
    <name type="scientific">Acetobacterium tundrae</name>
    <dbReference type="NCBI Taxonomy" id="132932"/>
    <lineage>
        <taxon>Bacteria</taxon>
        <taxon>Bacillati</taxon>
        <taxon>Bacillota</taxon>
        <taxon>Clostridia</taxon>
        <taxon>Eubacteriales</taxon>
        <taxon>Eubacteriaceae</taxon>
        <taxon>Acetobacterium</taxon>
    </lineage>
</organism>
<gene>
    <name evidence="6" type="ORF">GH807_16785</name>
</gene>
<feature type="transmembrane region" description="Helical" evidence="5">
    <location>
        <begin position="138"/>
        <end position="164"/>
    </location>
</feature>
<feature type="transmembrane region" description="Helical" evidence="5">
    <location>
        <begin position="250"/>
        <end position="271"/>
    </location>
</feature>
<feature type="non-terminal residue" evidence="6">
    <location>
        <position position="1"/>
    </location>
</feature>
<keyword evidence="2 5" id="KW-0812">Transmembrane</keyword>
<dbReference type="Pfam" id="PF01566">
    <property type="entry name" value="Nramp"/>
    <property type="match status" value="1"/>
</dbReference>
<evidence type="ECO:0000256" key="1">
    <source>
        <dbReference type="ARBA" id="ARBA00004141"/>
    </source>
</evidence>
<comment type="subcellular location">
    <subcellularLocation>
        <location evidence="1">Membrane</location>
        <topology evidence="1">Multi-pass membrane protein</topology>
    </subcellularLocation>
</comment>
<name>A0ABR6WQN3_9FIRM</name>
<protein>
    <submittedName>
        <fullName evidence="6">Divalent metal cation transporter</fullName>
    </submittedName>
</protein>
<feature type="transmembrane region" description="Helical" evidence="5">
    <location>
        <begin position="211"/>
        <end position="230"/>
    </location>
</feature>
<evidence type="ECO:0000256" key="3">
    <source>
        <dbReference type="ARBA" id="ARBA00022989"/>
    </source>
</evidence>
<evidence type="ECO:0000256" key="5">
    <source>
        <dbReference type="SAM" id="Phobius"/>
    </source>
</evidence>
<dbReference type="RefSeq" id="WP_186843891.1">
    <property type="nucleotide sequence ID" value="NZ_WJBB01000051.1"/>
</dbReference>
<sequence length="272" mass="30179">GLSLCVYIITAFMVNQDWNTIVVSTLIPHIEFNSVYIMTLIGFIGTTISPYLFFWQASNEVEAEIEENKIEDFGEKPKVRKTDIIKMRFDTKTGMIFSNMISFFIILTTTATLHVSGITNIETVQQAALSLKPLAGDFAYILFSVGVIGIGWQAITVLAGSIGYAVSETFNFEEGLSKPFLKAKAFYIIIALATAVGLVMNLFHINIIQALVYAAVVNGIASIPLIFLLIKMSSNEKIVGNRKTQKISSVIAWITFIFITLSVCVMLYTMFF</sequence>